<dbReference type="STRING" id="551991.SAMN05192529_11511"/>
<dbReference type="InterPro" id="IPR017850">
    <property type="entry name" value="Alkaline_phosphatase_core_sf"/>
</dbReference>
<keyword evidence="3" id="KW-0378">Hydrolase</keyword>
<keyword evidence="4" id="KW-0325">Glycoprotein</keyword>
<proteinExistence type="inferred from homology"/>
<organism evidence="6 7">
    <name type="scientific">Arachidicoccus rhizosphaerae</name>
    <dbReference type="NCBI Taxonomy" id="551991"/>
    <lineage>
        <taxon>Bacteria</taxon>
        <taxon>Pseudomonadati</taxon>
        <taxon>Bacteroidota</taxon>
        <taxon>Chitinophagia</taxon>
        <taxon>Chitinophagales</taxon>
        <taxon>Chitinophagaceae</taxon>
        <taxon>Arachidicoccus</taxon>
    </lineage>
</organism>
<feature type="domain" description="Sulfatase N-terminal" evidence="5">
    <location>
        <begin position="79"/>
        <end position="438"/>
    </location>
</feature>
<evidence type="ECO:0000256" key="4">
    <source>
        <dbReference type="ARBA" id="ARBA00023180"/>
    </source>
</evidence>
<dbReference type="PANTHER" id="PTHR43108">
    <property type="entry name" value="N-ACETYLGLUCOSAMINE-6-SULFATASE FAMILY MEMBER"/>
    <property type="match status" value="1"/>
</dbReference>
<dbReference type="Gene3D" id="3.40.720.10">
    <property type="entry name" value="Alkaline Phosphatase, subunit A"/>
    <property type="match status" value="1"/>
</dbReference>
<evidence type="ECO:0000313" key="7">
    <source>
        <dbReference type="Proteomes" id="UP000199041"/>
    </source>
</evidence>
<dbReference type="Pfam" id="PF00884">
    <property type="entry name" value="Sulfatase"/>
    <property type="match status" value="1"/>
</dbReference>
<dbReference type="PROSITE" id="PS00523">
    <property type="entry name" value="SULFATASE_1"/>
    <property type="match status" value="1"/>
</dbReference>
<evidence type="ECO:0000256" key="2">
    <source>
        <dbReference type="ARBA" id="ARBA00022729"/>
    </source>
</evidence>
<dbReference type="RefSeq" id="WP_211481836.1">
    <property type="nucleotide sequence ID" value="NZ_FNQY01000015.1"/>
</dbReference>
<dbReference type="EMBL" id="FNQY01000015">
    <property type="protein sequence ID" value="SEA35792.1"/>
    <property type="molecule type" value="Genomic_DNA"/>
</dbReference>
<dbReference type="GO" id="GO:0016787">
    <property type="term" value="F:hydrolase activity"/>
    <property type="evidence" value="ECO:0007669"/>
    <property type="project" value="UniProtKB-KW"/>
</dbReference>
<evidence type="ECO:0000259" key="5">
    <source>
        <dbReference type="Pfam" id="PF00884"/>
    </source>
</evidence>
<comment type="similarity">
    <text evidence="1">Belongs to the sulfatase family.</text>
</comment>
<dbReference type="InterPro" id="IPR024607">
    <property type="entry name" value="Sulfatase_CS"/>
</dbReference>
<evidence type="ECO:0000256" key="1">
    <source>
        <dbReference type="ARBA" id="ARBA00008779"/>
    </source>
</evidence>
<gene>
    <name evidence="6" type="ORF">SAMN05192529_11511</name>
</gene>
<dbReference type="SUPFAM" id="SSF53649">
    <property type="entry name" value="Alkaline phosphatase-like"/>
    <property type="match status" value="1"/>
</dbReference>
<dbReference type="AlphaFoldDB" id="A0A1H4AJH3"/>
<keyword evidence="2" id="KW-0732">Signal</keyword>
<name>A0A1H4AJH3_9BACT</name>
<evidence type="ECO:0000256" key="3">
    <source>
        <dbReference type="ARBA" id="ARBA00022801"/>
    </source>
</evidence>
<accession>A0A1H4AJH3</accession>
<evidence type="ECO:0000313" key="6">
    <source>
        <dbReference type="EMBL" id="SEA35792.1"/>
    </source>
</evidence>
<dbReference type="InterPro" id="IPR000917">
    <property type="entry name" value="Sulfatase_N"/>
</dbReference>
<reference evidence="6 7" key="1">
    <citation type="submission" date="2016-10" db="EMBL/GenBank/DDBJ databases">
        <authorList>
            <person name="de Groot N.N."/>
        </authorList>
    </citation>
    <scope>NUCLEOTIDE SEQUENCE [LARGE SCALE GENOMIC DNA]</scope>
    <source>
        <strain evidence="6 7">Vu-144</strain>
    </source>
</reference>
<dbReference type="Proteomes" id="UP000199041">
    <property type="component" value="Unassembled WGS sequence"/>
</dbReference>
<dbReference type="PANTHER" id="PTHR43108:SF6">
    <property type="entry name" value="N-SULPHOGLUCOSAMINE SULPHOHYDROLASE"/>
    <property type="match status" value="1"/>
</dbReference>
<dbReference type="CDD" id="cd16031">
    <property type="entry name" value="G6S_like"/>
    <property type="match status" value="1"/>
</dbReference>
<keyword evidence="7" id="KW-1185">Reference proteome</keyword>
<protein>
    <submittedName>
        <fullName evidence="6">Arylsulfatase A</fullName>
    </submittedName>
</protein>
<sequence length="572" mass="66403">MYTNPVNEMALNEIQAIKKRIKVRAIINWRWHNLKKKLLLSLSIIYCSCSFCILNAQSKGHVAKGSGRINESTLKDSRPNILFVMADDHTGQSWGIYGGILKDYVQNKNIQRMAKAGAVLDNCFNVNSLCTPSRATILTGQYSQINGVYALEDGLSPAHDNIAKVLQKSGYQTAIFGKWGLKKRPSGFDHFMVMNDQGIYFDPVFKSEKDWQDDDKGITGKKYKGYNTDLVTDFALDWLKDRDTTRPFFEMVHFKGTHEPWEYPDRLKNLYNNVEIPFPQSLFDFGAKTTGRVFPGQHLNDLAERWMTYQKDPAHYWTTYPGMPFDLNGLDSVQARIKTYEKFIKDYLRCGAANDENLGRLLDYLDQSGLSSNTVIIYTADQGYFLGEHGFFDKRLMFEESLHMPFVIVYPKEIKGETRIQDFILNTDFAALFADYAGLKTPEFVQGRSFRRNLEGKTPADWRKVMYYRYWEHLVKRPAHFGIRNQQYKLIFYYGQPLGITGAQQQPTTPGWEFYDLKVDPHELHNAYHDPQYQGVIQKMKQELLVQKHLVKDDRDDFSSVMQKIFHLYWGQ</sequence>